<gene>
    <name evidence="3" type="primary">LOC103661826</name>
</gene>
<organism evidence="2 3">
    <name type="scientific">Ursus maritimus</name>
    <name type="common">Polar bear</name>
    <name type="synonym">Thalarctos maritimus</name>
    <dbReference type="NCBI Taxonomy" id="29073"/>
    <lineage>
        <taxon>Eukaryota</taxon>
        <taxon>Metazoa</taxon>
        <taxon>Chordata</taxon>
        <taxon>Craniata</taxon>
        <taxon>Vertebrata</taxon>
        <taxon>Euteleostomi</taxon>
        <taxon>Mammalia</taxon>
        <taxon>Eutheria</taxon>
        <taxon>Laurasiatheria</taxon>
        <taxon>Carnivora</taxon>
        <taxon>Caniformia</taxon>
        <taxon>Ursidae</taxon>
        <taxon>Ursus</taxon>
    </lineage>
</organism>
<dbReference type="KEGG" id="umr:103661826"/>
<protein>
    <submittedName>
        <fullName evidence="3">Uncharacterized protein LOC103661826</fullName>
    </submittedName>
</protein>
<feature type="region of interest" description="Disordered" evidence="1">
    <location>
        <begin position="1"/>
        <end position="46"/>
    </location>
</feature>
<name>A0A8M1FGG9_URSMA</name>
<dbReference type="AlphaFoldDB" id="A0A8M1FGG9"/>
<evidence type="ECO:0000313" key="2">
    <source>
        <dbReference type="Proteomes" id="UP000261680"/>
    </source>
</evidence>
<dbReference type="Proteomes" id="UP000261680">
    <property type="component" value="Unplaced"/>
</dbReference>
<accession>A0A8M1FGG9</accession>
<keyword evidence="2" id="KW-1185">Reference proteome</keyword>
<evidence type="ECO:0000256" key="1">
    <source>
        <dbReference type="SAM" id="MobiDB-lite"/>
    </source>
</evidence>
<dbReference type="RefSeq" id="XP_040482498.1">
    <property type="nucleotide sequence ID" value="XM_040626564.1"/>
</dbReference>
<dbReference type="GeneID" id="103661826"/>
<proteinExistence type="predicted"/>
<feature type="compositionally biased region" description="Low complexity" evidence="1">
    <location>
        <begin position="1"/>
        <end position="13"/>
    </location>
</feature>
<reference evidence="3" key="1">
    <citation type="submission" date="2025-08" db="UniProtKB">
        <authorList>
            <consortium name="RefSeq"/>
        </authorList>
    </citation>
    <scope>IDENTIFICATION</scope>
    <source>
        <tissue evidence="3">Whole blood</tissue>
    </source>
</reference>
<sequence length="247" mass="26827">MAVPAHLHVHVAAGKQERSSNLFRKKDGDGTKMGSRWDPAFPGTAKPSLNQKEVRAVFNHCVTDSFENLIKAIALFPEDTHPLPHTPSQLVHATSGHSLTHTGALTTAHQYSQFSSPGHAGEPHFLPDLRLVTALANEVLVEVMCAKLQEAVLDVACFVFTLSPEPLCSRQGLLGQRGSCSEGHAEQSAWPAATDGRTDSRCRGRFSSTWVTRLLPSSGHTTSLWLGVPAQTFVPGRQEMGLSPFYR</sequence>
<evidence type="ECO:0000313" key="3">
    <source>
        <dbReference type="RefSeq" id="XP_040482498.1"/>
    </source>
</evidence>